<dbReference type="RefSeq" id="WP_146512651.1">
    <property type="nucleotide sequence ID" value="NZ_SIHI01000100.1"/>
</dbReference>
<proteinExistence type="predicted"/>
<reference evidence="2 3" key="1">
    <citation type="submission" date="2019-02" db="EMBL/GenBank/DDBJ databases">
        <title>Deep-cultivation of Planctomycetes and their phenomic and genomic characterization uncovers novel biology.</title>
        <authorList>
            <person name="Wiegand S."/>
            <person name="Jogler M."/>
            <person name="Boedeker C."/>
            <person name="Pinto D."/>
            <person name="Vollmers J."/>
            <person name="Rivas-Marin E."/>
            <person name="Kohn T."/>
            <person name="Peeters S.H."/>
            <person name="Heuer A."/>
            <person name="Rast P."/>
            <person name="Oberbeckmann S."/>
            <person name="Bunk B."/>
            <person name="Jeske O."/>
            <person name="Meyerdierks A."/>
            <person name="Storesund J.E."/>
            <person name="Kallscheuer N."/>
            <person name="Luecker S."/>
            <person name="Lage O.M."/>
            <person name="Pohl T."/>
            <person name="Merkel B.J."/>
            <person name="Hornburger P."/>
            <person name="Mueller R.-W."/>
            <person name="Bruemmer F."/>
            <person name="Labrenz M."/>
            <person name="Spormann A.M."/>
            <person name="Op Den Camp H."/>
            <person name="Overmann J."/>
            <person name="Amann R."/>
            <person name="Jetten M.S.M."/>
            <person name="Mascher T."/>
            <person name="Medema M.H."/>
            <person name="Devos D.P."/>
            <person name="Kaster A.-K."/>
            <person name="Ovreas L."/>
            <person name="Rohde M."/>
            <person name="Galperin M.Y."/>
            <person name="Jogler C."/>
        </authorList>
    </citation>
    <scope>NUCLEOTIDE SEQUENCE [LARGE SCALE GENOMIC DNA]</scope>
    <source>
        <strain evidence="2 3">KOR42</strain>
    </source>
</reference>
<feature type="compositionally biased region" description="Basic and acidic residues" evidence="1">
    <location>
        <begin position="24"/>
        <end position="34"/>
    </location>
</feature>
<feature type="region of interest" description="Disordered" evidence="1">
    <location>
        <begin position="1"/>
        <end position="36"/>
    </location>
</feature>
<sequence>MKKKYPDKPNAEGIPLTGLSNARPETKGIGDMGKRNLRQTPFDATEYLELDIPGSKVDGDFGK</sequence>
<dbReference type="AlphaFoldDB" id="A0A5C5UVY9"/>
<dbReference type="OrthoDB" id="974590at2"/>
<comment type="caution">
    <text evidence="2">The sequence shown here is derived from an EMBL/GenBank/DDBJ whole genome shotgun (WGS) entry which is preliminary data.</text>
</comment>
<dbReference type="Proteomes" id="UP000317243">
    <property type="component" value="Unassembled WGS sequence"/>
</dbReference>
<accession>A0A5C5UVY9</accession>
<name>A0A5C5UVY9_9PLAN</name>
<organism evidence="2 3">
    <name type="scientific">Thalassoglobus neptunius</name>
    <dbReference type="NCBI Taxonomy" id="1938619"/>
    <lineage>
        <taxon>Bacteria</taxon>
        <taxon>Pseudomonadati</taxon>
        <taxon>Planctomycetota</taxon>
        <taxon>Planctomycetia</taxon>
        <taxon>Planctomycetales</taxon>
        <taxon>Planctomycetaceae</taxon>
        <taxon>Thalassoglobus</taxon>
    </lineage>
</organism>
<keyword evidence="3" id="KW-1185">Reference proteome</keyword>
<evidence type="ECO:0000256" key="1">
    <source>
        <dbReference type="SAM" id="MobiDB-lite"/>
    </source>
</evidence>
<evidence type="ECO:0000313" key="2">
    <source>
        <dbReference type="EMBL" id="TWT30544.1"/>
    </source>
</evidence>
<dbReference type="EMBL" id="SIHI01000100">
    <property type="protein sequence ID" value="TWT30544.1"/>
    <property type="molecule type" value="Genomic_DNA"/>
</dbReference>
<protein>
    <submittedName>
        <fullName evidence="2">Uncharacterized protein</fullName>
    </submittedName>
</protein>
<evidence type="ECO:0000313" key="3">
    <source>
        <dbReference type="Proteomes" id="UP000317243"/>
    </source>
</evidence>
<gene>
    <name evidence="2" type="ORF">KOR42_54350</name>
</gene>
<feature type="compositionally biased region" description="Basic and acidic residues" evidence="1">
    <location>
        <begin position="1"/>
        <end position="10"/>
    </location>
</feature>